<comment type="caution">
    <text evidence="1">The sequence shown here is derived from an EMBL/GenBank/DDBJ whole genome shotgun (WGS) entry which is preliminary data.</text>
</comment>
<name>X1FET2_9ZZZZ</name>
<dbReference type="AlphaFoldDB" id="X1FET2"/>
<gene>
    <name evidence="1" type="ORF">S03H2_08042</name>
</gene>
<evidence type="ECO:0000313" key="1">
    <source>
        <dbReference type="EMBL" id="GAH27934.1"/>
    </source>
</evidence>
<organism evidence="1">
    <name type="scientific">marine sediment metagenome</name>
    <dbReference type="NCBI Taxonomy" id="412755"/>
    <lineage>
        <taxon>unclassified sequences</taxon>
        <taxon>metagenomes</taxon>
        <taxon>ecological metagenomes</taxon>
    </lineage>
</organism>
<evidence type="ECO:0008006" key="2">
    <source>
        <dbReference type="Google" id="ProtNLM"/>
    </source>
</evidence>
<dbReference type="Pfam" id="PF08902">
    <property type="entry name" value="DUF1848"/>
    <property type="match status" value="1"/>
</dbReference>
<feature type="non-terminal residue" evidence="1">
    <location>
        <position position="245"/>
    </location>
</feature>
<proteinExistence type="predicted"/>
<dbReference type="InterPro" id="IPR014998">
    <property type="entry name" value="DUF1848"/>
</dbReference>
<reference evidence="1" key="1">
    <citation type="journal article" date="2014" name="Front. Microbiol.">
        <title>High frequency of phylogenetically diverse reductive dehalogenase-homologous genes in deep subseafloor sedimentary metagenomes.</title>
        <authorList>
            <person name="Kawai M."/>
            <person name="Futagami T."/>
            <person name="Toyoda A."/>
            <person name="Takaki Y."/>
            <person name="Nishi S."/>
            <person name="Hori S."/>
            <person name="Arai W."/>
            <person name="Tsubouchi T."/>
            <person name="Morono Y."/>
            <person name="Uchiyama I."/>
            <person name="Ito T."/>
            <person name="Fujiyama A."/>
            <person name="Inagaki F."/>
            <person name="Takami H."/>
        </authorList>
    </citation>
    <scope>NUCLEOTIDE SEQUENCE</scope>
    <source>
        <strain evidence="1">Expedition CK06-06</strain>
    </source>
</reference>
<protein>
    <recommendedName>
        <fullName evidence="2">DUF1848 domain-containing protein</fullName>
    </recommendedName>
</protein>
<sequence length="245" mass="29048">MDWVIDKIKQGYVDVVNPFNRKQVYRVSLSPKDVKCFVWWSKNFSTWIKYYKNYNNLFKSYKGHYFQFTINTPSELESNLKISLEKRFKQFEWLVNEFGTLAVNLRYDPIIFYKSIDSDKVKHNLQQFDYIIENIASFGIKEMIFSFANIYPKVKKRMLARGNVPLELSFKKKQETLRKLKKVCDKFQMKMMACCQLDLLKIDGIEQAHCIDAIKIQKIVKEEIPSLKDTGQRKDCGCHKSKDIG</sequence>
<accession>X1FET2</accession>
<dbReference type="EMBL" id="BARU01003829">
    <property type="protein sequence ID" value="GAH27934.1"/>
    <property type="molecule type" value="Genomic_DNA"/>
</dbReference>